<feature type="chain" id="PRO_5043518972" evidence="2">
    <location>
        <begin position="28"/>
        <end position="83"/>
    </location>
</feature>
<sequence>MLKFQWHSLQELLVLMLPLLFFVVVNSQVAGYAMTYKEGLTFATVRNSGSKVGLHQPERAFTMFKSFLDNTPLPSSPYFPISS</sequence>
<keyword evidence="4" id="KW-1185">Reference proteome</keyword>
<proteinExistence type="inferred from homology"/>
<organism evidence="3 4">
    <name type="scientific">Acorus calamus</name>
    <name type="common">Sweet flag</name>
    <dbReference type="NCBI Taxonomy" id="4465"/>
    <lineage>
        <taxon>Eukaryota</taxon>
        <taxon>Viridiplantae</taxon>
        <taxon>Streptophyta</taxon>
        <taxon>Embryophyta</taxon>
        <taxon>Tracheophyta</taxon>
        <taxon>Spermatophyta</taxon>
        <taxon>Magnoliopsida</taxon>
        <taxon>Liliopsida</taxon>
        <taxon>Acoraceae</taxon>
        <taxon>Acorus</taxon>
    </lineage>
</organism>
<evidence type="ECO:0000313" key="4">
    <source>
        <dbReference type="Proteomes" id="UP001180020"/>
    </source>
</evidence>
<gene>
    <name evidence="3" type="ORF">QJS10_CPA10g00906</name>
</gene>
<reference evidence="3" key="2">
    <citation type="submission" date="2023-06" db="EMBL/GenBank/DDBJ databases">
        <authorList>
            <person name="Ma L."/>
            <person name="Liu K.-W."/>
            <person name="Li Z."/>
            <person name="Hsiao Y.-Y."/>
            <person name="Qi Y."/>
            <person name="Fu T."/>
            <person name="Tang G."/>
            <person name="Zhang D."/>
            <person name="Sun W.-H."/>
            <person name="Liu D.-K."/>
            <person name="Li Y."/>
            <person name="Chen G.-Z."/>
            <person name="Liu X.-D."/>
            <person name="Liao X.-Y."/>
            <person name="Jiang Y.-T."/>
            <person name="Yu X."/>
            <person name="Hao Y."/>
            <person name="Huang J."/>
            <person name="Zhao X.-W."/>
            <person name="Ke S."/>
            <person name="Chen Y.-Y."/>
            <person name="Wu W.-L."/>
            <person name="Hsu J.-L."/>
            <person name="Lin Y.-F."/>
            <person name="Huang M.-D."/>
            <person name="Li C.-Y."/>
            <person name="Huang L."/>
            <person name="Wang Z.-W."/>
            <person name="Zhao X."/>
            <person name="Zhong W.-Y."/>
            <person name="Peng D.-H."/>
            <person name="Ahmad S."/>
            <person name="Lan S."/>
            <person name="Zhang J.-S."/>
            <person name="Tsai W.-C."/>
            <person name="Van De Peer Y."/>
            <person name="Liu Z.-J."/>
        </authorList>
    </citation>
    <scope>NUCLEOTIDE SEQUENCE</scope>
    <source>
        <strain evidence="3">CP</strain>
        <tissue evidence="3">Leaves</tissue>
    </source>
</reference>
<dbReference type="GO" id="GO:0006508">
    <property type="term" value="P:proteolysis"/>
    <property type="evidence" value="ECO:0007669"/>
    <property type="project" value="InterPro"/>
</dbReference>
<protein>
    <submittedName>
        <fullName evidence="3">Uncharacterized protein</fullName>
    </submittedName>
</protein>
<accession>A0AAV9E1X3</accession>
<dbReference type="InterPro" id="IPR029058">
    <property type="entry name" value="AB_hydrolase_fold"/>
</dbReference>
<reference evidence="3" key="1">
    <citation type="journal article" date="2023" name="Nat. Commun.">
        <title>Diploid and tetraploid genomes of Acorus and the evolution of monocots.</title>
        <authorList>
            <person name="Ma L."/>
            <person name="Liu K.W."/>
            <person name="Li Z."/>
            <person name="Hsiao Y.Y."/>
            <person name="Qi Y."/>
            <person name="Fu T."/>
            <person name="Tang G.D."/>
            <person name="Zhang D."/>
            <person name="Sun W.H."/>
            <person name="Liu D.K."/>
            <person name="Li Y."/>
            <person name="Chen G.Z."/>
            <person name="Liu X.D."/>
            <person name="Liao X.Y."/>
            <person name="Jiang Y.T."/>
            <person name="Yu X."/>
            <person name="Hao Y."/>
            <person name="Huang J."/>
            <person name="Zhao X.W."/>
            <person name="Ke S."/>
            <person name="Chen Y.Y."/>
            <person name="Wu W.L."/>
            <person name="Hsu J.L."/>
            <person name="Lin Y.F."/>
            <person name="Huang M.D."/>
            <person name="Li C.Y."/>
            <person name="Huang L."/>
            <person name="Wang Z.W."/>
            <person name="Zhao X."/>
            <person name="Zhong W.Y."/>
            <person name="Peng D.H."/>
            <person name="Ahmad S."/>
            <person name="Lan S."/>
            <person name="Zhang J.S."/>
            <person name="Tsai W.C."/>
            <person name="Van de Peer Y."/>
            <person name="Liu Z.J."/>
        </authorList>
    </citation>
    <scope>NUCLEOTIDE SEQUENCE</scope>
    <source>
        <strain evidence="3">CP</strain>
    </source>
</reference>
<evidence type="ECO:0000313" key="3">
    <source>
        <dbReference type="EMBL" id="KAK1307157.1"/>
    </source>
</evidence>
<dbReference type="AlphaFoldDB" id="A0AAV9E1X3"/>
<evidence type="ECO:0000256" key="2">
    <source>
        <dbReference type="SAM" id="SignalP"/>
    </source>
</evidence>
<comment type="similarity">
    <text evidence="1">Belongs to the peptidase S10 family.</text>
</comment>
<feature type="signal peptide" evidence="2">
    <location>
        <begin position="1"/>
        <end position="27"/>
    </location>
</feature>
<dbReference type="InterPro" id="IPR001563">
    <property type="entry name" value="Peptidase_S10"/>
</dbReference>
<dbReference type="Pfam" id="PF00450">
    <property type="entry name" value="Peptidase_S10"/>
    <property type="match status" value="1"/>
</dbReference>
<dbReference type="GO" id="GO:0004185">
    <property type="term" value="F:serine-type carboxypeptidase activity"/>
    <property type="evidence" value="ECO:0007669"/>
    <property type="project" value="InterPro"/>
</dbReference>
<dbReference type="SUPFAM" id="SSF53474">
    <property type="entry name" value="alpha/beta-Hydrolases"/>
    <property type="match status" value="1"/>
</dbReference>
<evidence type="ECO:0000256" key="1">
    <source>
        <dbReference type="ARBA" id="ARBA00009431"/>
    </source>
</evidence>
<keyword evidence="2" id="KW-0732">Signal</keyword>
<dbReference type="EMBL" id="JAUJYO010000010">
    <property type="protein sequence ID" value="KAK1307157.1"/>
    <property type="molecule type" value="Genomic_DNA"/>
</dbReference>
<name>A0AAV9E1X3_ACOCL</name>
<dbReference type="Gene3D" id="3.40.50.12670">
    <property type="match status" value="1"/>
</dbReference>
<dbReference type="Proteomes" id="UP001180020">
    <property type="component" value="Unassembled WGS sequence"/>
</dbReference>
<comment type="caution">
    <text evidence="3">The sequence shown here is derived from an EMBL/GenBank/DDBJ whole genome shotgun (WGS) entry which is preliminary data.</text>
</comment>